<keyword evidence="3" id="KW-0326">Glycosidase</keyword>
<evidence type="ECO:0000256" key="5">
    <source>
        <dbReference type="SAM" id="SignalP"/>
    </source>
</evidence>
<proteinExistence type="inferred from homology"/>
<keyword evidence="8" id="KW-1185">Reference proteome</keyword>
<dbReference type="Pfam" id="PF00933">
    <property type="entry name" value="Glyco_hydro_3"/>
    <property type="match status" value="1"/>
</dbReference>
<dbReference type="InterPro" id="IPR050226">
    <property type="entry name" value="NagZ_Beta-hexosaminidase"/>
</dbReference>
<dbReference type="InterPro" id="IPR001764">
    <property type="entry name" value="Glyco_hydro_3_N"/>
</dbReference>
<dbReference type="InterPro" id="IPR017853">
    <property type="entry name" value="GH"/>
</dbReference>
<dbReference type="Gene3D" id="3.20.20.300">
    <property type="entry name" value="Glycoside hydrolase, family 3, N-terminal domain"/>
    <property type="match status" value="1"/>
</dbReference>
<feature type="signal peptide" evidence="5">
    <location>
        <begin position="1"/>
        <end position="29"/>
    </location>
</feature>
<dbReference type="GO" id="GO:0005975">
    <property type="term" value="P:carbohydrate metabolic process"/>
    <property type="evidence" value="ECO:0007669"/>
    <property type="project" value="InterPro"/>
</dbReference>
<dbReference type="OrthoDB" id="9805821at2"/>
<organism evidence="7 8">
    <name type="scientific">Bifidobacterium avesanii</name>
    <dbReference type="NCBI Taxonomy" id="1798157"/>
    <lineage>
        <taxon>Bacteria</taxon>
        <taxon>Bacillati</taxon>
        <taxon>Actinomycetota</taxon>
        <taxon>Actinomycetes</taxon>
        <taxon>Bifidobacteriales</taxon>
        <taxon>Bifidobacteriaceae</taxon>
        <taxon>Bifidobacterium</taxon>
    </lineage>
</organism>
<evidence type="ECO:0000256" key="3">
    <source>
        <dbReference type="ARBA" id="ARBA00023295"/>
    </source>
</evidence>
<keyword evidence="5" id="KW-0732">Signal</keyword>
<evidence type="ECO:0000256" key="4">
    <source>
        <dbReference type="SAM" id="MobiDB-lite"/>
    </source>
</evidence>
<dbReference type="AlphaFoldDB" id="A0A7K3TI41"/>
<dbReference type="GO" id="GO:0009254">
    <property type="term" value="P:peptidoglycan turnover"/>
    <property type="evidence" value="ECO:0007669"/>
    <property type="project" value="TreeGrafter"/>
</dbReference>
<keyword evidence="2" id="KW-0378">Hydrolase</keyword>
<dbReference type="PANTHER" id="PTHR30480">
    <property type="entry name" value="BETA-HEXOSAMINIDASE-RELATED"/>
    <property type="match status" value="1"/>
</dbReference>
<feature type="chain" id="PRO_5029755984" evidence="5">
    <location>
        <begin position="30"/>
        <end position="411"/>
    </location>
</feature>
<comment type="caution">
    <text evidence="7">The sequence shown here is derived from an EMBL/GenBank/DDBJ whole genome shotgun (WGS) entry which is preliminary data.</text>
</comment>
<feature type="domain" description="Glycoside hydrolase family 3 N-terminal" evidence="6">
    <location>
        <begin position="80"/>
        <end position="402"/>
    </location>
</feature>
<dbReference type="PANTHER" id="PTHR30480:SF16">
    <property type="entry name" value="GLYCOSIDE HYDROLASE FAMILY 3 DOMAIN PROTEIN"/>
    <property type="match status" value="1"/>
</dbReference>
<dbReference type="EMBL" id="WHZY01000006">
    <property type="protein sequence ID" value="NEG78379.1"/>
    <property type="molecule type" value="Genomic_DNA"/>
</dbReference>
<evidence type="ECO:0000256" key="1">
    <source>
        <dbReference type="ARBA" id="ARBA00005336"/>
    </source>
</evidence>
<evidence type="ECO:0000259" key="6">
    <source>
        <dbReference type="Pfam" id="PF00933"/>
    </source>
</evidence>
<dbReference type="GO" id="GO:0004553">
    <property type="term" value="F:hydrolase activity, hydrolyzing O-glycosyl compounds"/>
    <property type="evidence" value="ECO:0007669"/>
    <property type="project" value="InterPro"/>
</dbReference>
<evidence type="ECO:0000256" key="2">
    <source>
        <dbReference type="ARBA" id="ARBA00022801"/>
    </source>
</evidence>
<feature type="compositionally biased region" description="Low complexity" evidence="4">
    <location>
        <begin position="28"/>
        <end position="67"/>
    </location>
</feature>
<sequence>MMSVSLPASLCAIVLCLAAGCGWPGSAPAGNSSSAATDAAGASASREASSAPSSPSTPAAPSTPATAQDRARALVDAMSLEERVGQLVMAPLFAGSDASSLAPAIRDRHVGSVLVIGKWTGGVDAVAKETAALQAYAPEGDGLIVATDQEGGSVQHLTGEGFDAMPSGVKQGAMDAAALRSSAARWGSQLKEAGVNVDLAPVTDTVRGARKSNAPIGALNRDFGLDADGNAEHAIAFVNGMRDSGVMGAVKHYPGLGAVTGNTDFTADGIEDSTTTLDGPEVAAFDRTIREGRPAMVMMALATYRAVDASAPAAFSSAIIDGHLRGTLGYQGVVISDSLSAEALGGVPTDQLGVRLIEAGGDLACIGNSSYVTPILDGLVAKAKADPAFAERVAESAARVMALKIEMGLAD</sequence>
<evidence type="ECO:0000313" key="7">
    <source>
        <dbReference type="EMBL" id="NEG78379.1"/>
    </source>
</evidence>
<dbReference type="SUPFAM" id="SSF51445">
    <property type="entry name" value="(Trans)glycosidases"/>
    <property type="match status" value="1"/>
</dbReference>
<comment type="similarity">
    <text evidence="1">Belongs to the glycosyl hydrolase 3 family.</text>
</comment>
<dbReference type="Proteomes" id="UP000469763">
    <property type="component" value="Unassembled WGS sequence"/>
</dbReference>
<accession>A0A7K3TI41</accession>
<reference evidence="7 8" key="1">
    <citation type="submission" date="2019-10" db="EMBL/GenBank/DDBJ databases">
        <title>Bifidobacterium from non-human primates.</title>
        <authorList>
            <person name="Modesto M."/>
        </authorList>
    </citation>
    <scope>NUCLEOTIDE SEQUENCE [LARGE SCALE GENOMIC DNA]</scope>
    <source>
        <strain evidence="7 8">TREC</strain>
    </source>
</reference>
<feature type="region of interest" description="Disordered" evidence="4">
    <location>
        <begin position="28"/>
        <end position="71"/>
    </location>
</feature>
<name>A0A7K3TI41_9BIFI</name>
<protein>
    <submittedName>
        <fullName evidence="7">Beta-glucosidase</fullName>
    </submittedName>
</protein>
<gene>
    <name evidence="7" type="ORF">GFD22_05235</name>
</gene>
<dbReference type="InterPro" id="IPR036962">
    <property type="entry name" value="Glyco_hydro_3_N_sf"/>
</dbReference>
<evidence type="ECO:0000313" key="8">
    <source>
        <dbReference type="Proteomes" id="UP000469763"/>
    </source>
</evidence>